<feature type="transmembrane region" description="Helical" evidence="2">
    <location>
        <begin position="245"/>
        <end position="266"/>
    </location>
</feature>
<feature type="compositionally biased region" description="Gly residues" evidence="1">
    <location>
        <begin position="300"/>
        <end position="311"/>
    </location>
</feature>
<keyword evidence="2" id="KW-0472">Membrane</keyword>
<name>A0A6G5RM38_9ACTN</name>
<feature type="region of interest" description="Disordered" evidence="1">
    <location>
        <begin position="300"/>
        <end position="350"/>
    </location>
</feature>
<feature type="transmembrane region" description="Helical" evidence="2">
    <location>
        <begin position="177"/>
        <end position="195"/>
    </location>
</feature>
<feature type="transmembrane region" description="Helical" evidence="2">
    <location>
        <begin position="100"/>
        <end position="121"/>
    </location>
</feature>
<proteinExistence type="predicted"/>
<evidence type="ECO:0000313" key="3">
    <source>
        <dbReference type="EMBL" id="QCD59090.1"/>
    </source>
</evidence>
<organism evidence="3 4">
    <name type="scientific">Streptomyces hawaiiensis</name>
    <dbReference type="NCBI Taxonomy" id="67305"/>
    <lineage>
        <taxon>Bacteria</taxon>
        <taxon>Bacillati</taxon>
        <taxon>Actinomycetota</taxon>
        <taxon>Actinomycetes</taxon>
        <taxon>Kitasatosporales</taxon>
        <taxon>Streptomycetaceae</taxon>
        <taxon>Streptomyces</taxon>
    </lineage>
</organism>
<keyword evidence="2" id="KW-0812">Transmembrane</keyword>
<evidence type="ECO:0000256" key="2">
    <source>
        <dbReference type="SAM" id="Phobius"/>
    </source>
</evidence>
<evidence type="ECO:0008006" key="5">
    <source>
        <dbReference type="Google" id="ProtNLM"/>
    </source>
</evidence>
<evidence type="ECO:0000313" key="4">
    <source>
        <dbReference type="Proteomes" id="UP000495940"/>
    </source>
</evidence>
<keyword evidence="2" id="KW-1133">Transmembrane helix</keyword>
<feature type="compositionally biased region" description="Gly residues" evidence="1">
    <location>
        <begin position="338"/>
        <end position="350"/>
    </location>
</feature>
<dbReference type="EMBL" id="CP021978">
    <property type="protein sequence ID" value="QCD59090.1"/>
    <property type="molecule type" value="Genomic_DNA"/>
</dbReference>
<accession>A0A6G5RM38</accession>
<dbReference type="AlphaFoldDB" id="A0A6G5RM38"/>
<feature type="transmembrane region" description="Helical" evidence="2">
    <location>
        <begin position="69"/>
        <end position="88"/>
    </location>
</feature>
<sequence>MACPTGNPIVDIAVGFFSFLGDPIGTIVEGVANAVLAGAIAVFGALTTGIPTLSGTTTAQDINSQTQWIVVYLAVGSLLFAAARMAIERRGAAGTTALKGILRVVLVSGAATTVVTAAAALSDDYSTYLFNAGAEKQLSAVGACSDGNGIEAFLLLVLAFLLLIAGIIHTILLYIRLGVMILLLGTLPLAAAASMTDWGGGWWRKHLGWMIAWLLYKPAAGLVLYAGSAMISSGRNGGSDINERIAGIGVMLLSAVALPALLKLVVPATAALGGASAMSGAMSTVGGSLASGARSLGASGAGGSGSGGHSGPRGASGASGAGGSGGSQGSSGSAGMSGPSGTGGAGQPGVSGAGAGGGAGGGGASAGAGRAAAAAGGPVGVAVGAAVTAAQVVGRTASGSLEGADPDKGHNT</sequence>
<dbReference type="KEGG" id="shaw:CEB94_32850"/>
<feature type="compositionally biased region" description="Gly residues" evidence="1">
    <location>
        <begin position="317"/>
        <end position="329"/>
    </location>
</feature>
<gene>
    <name evidence="3" type="ORF">CEB94_32850</name>
</gene>
<protein>
    <recommendedName>
        <fullName evidence="5">Conjugal transfer protein TrbL</fullName>
    </recommendedName>
</protein>
<dbReference type="RefSeq" id="WP_175435566.1">
    <property type="nucleotide sequence ID" value="NZ_CP021978.1"/>
</dbReference>
<evidence type="ECO:0000256" key="1">
    <source>
        <dbReference type="SAM" id="MobiDB-lite"/>
    </source>
</evidence>
<keyword evidence="4" id="KW-1185">Reference proteome</keyword>
<reference evidence="3 4" key="1">
    <citation type="submission" date="2017-06" db="EMBL/GenBank/DDBJ databases">
        <title>Complete Genome Sequence of Streptomyces hawaiiensis NRRL 15010 and insights into acyldepsipeptides biosynthesis.</title>
        <authorList>
            <person name="Mariita R.M."/>
            <person name="Sello J.K."/>
        </authorList>
    </citation>
    <scope>NUCLEOTIDE SEQUENCE [LARGE SCALE GENOMIC DNA]</scope>
    <source>
        <strain evidence="3 4">ATCC 12236</strain>
    </source>
</reference>
<feature type="transmembrane region" description="Helical" evidence="2">
    <location>
        <begin position="207"/>
        <end position="225"/>
    </location>
</feature>
<feature type="transmembrane region" description="Helical" evidence="2">
    <location>
        <begin position="152"/>
        <end position="172"/>
    </location>
</feature>
<dbReference type="Proteomes" id="UP000495940">
    <property type="component" value="Chromosome"/>
</dbReference>